<dbReference type="PANTHER" id="PTHR30026">
    <property type="entry name" value="OUTER MEMBRANE PROTEIN TOLC"/>
    <property type="match status" value="1"/>
</dbReference>
<evidence type="ECO:0000256" key="4">
    <source>
        <dbReference type="ARBA" id="ARBA00022452"/>
    </source>
</evidence>
<evidence type="ECO:0008006" key="10">
    <source>
        <dbReference type="Google" id="ProtNLM"/>
    </source>
</evidence>
<dbReference type="GO" id="GO:0015562">
    <property type="term" value="F:efflux transmembrane transporter activity"/>
    <property type="evidence" value="ECO:0007669"/>
    <property type="project" value="InterPro"/>
</dbReference>
<proteinExistence type="inferred from homology"/>
<evidence type="ECO:0000256" key="2">
    <source>
        <dbReference type="ARBA" id="ARBA00007613"/>
    </source>
</evidence>
<keyword evidence="6" id="KW-0472">Membrane</keyword>
<keyword evidence="7" id="KW-0998">Cell outer membrane</keyword>
<accession>A0A2N5ZL99</accession>
<protein>
    <recommendedName>
        <fullName evidence="10">TolC family protein</fullName>
    </recommendedName>
</protein>
<keyword evidence="5" id="KW-0812">Transmembrane</keyword>
<evidence type="ECO:0000256" key="5">
    <source>
        <dbReference type="ARBA" id="ARBA00022692"/>
    </source>
</evidence>
<dbReference type="GO" id="GO:0009279">
    <property type="term" value="C:cell outer membrane"/>
    <property type="evidence" value="ECO:0007669"/>
    <property type="project" value="UniProtKB-SubCell"/>
</dbReference>
<dbReference type="SUPFAM" id="SSF56954">
    <property type="entry name" value="Outer membrane efflux proteins (OEP)"/>
    <property type="match status" value="1"/>
</dbReference>
<dbReference type="GO" id="GO:1990281">
    <property type="term" value="C:efflux pump complex"/>
    <property type="evidence" value="ECO:0007669"/>
    <property type="project" value="TreeGrafter"/>
</dbReference>
<evidence type="ECO:0000256" key="7">
    <source>
        <dbReference type="ARBA" id="ARBA00023237"/>
    </source>
</evidence>
<dbReference type="Pfam" id="PF02321">
    <property type="entry name" value="OEP"/>
    <property type="match status" value="1"/>
</dbReference>
<dbReference type="GO" id="GO:0015288">
    <property type="term" value="F:porin activity"/>
    <property type="evidence" value="ECO:0007669"/>
    <property type="project" value="TreeGrafter"/>
</dbReference>
<comment type="subcellular location">
    <subcellularLocation>
        <location evidence="1">Cell outer membrane</location>
    </subcellularLocation>
</comment>
<dbReference type="Gene3D" id="1.20.1600.10">
    <property type="entry name" value="Outer membrane efflux proteins (OEP)"/>
    <property type="match status" value="1"/>
</dbReference>
<gene>
    <name evidence="8" type="ORF">C0601_02045</name>
</gene>
<dbReference type="PANTHER" id="PTHR30026:SF20">
    <property type="entry name" value="OUTER MEMBRANE PROTEIN TOLC"/>
    <property type="match status" value="1"/>
</dbReference>
<dbReference type="EMBL" id="PKTG01000033">
    <property type="protein sequence ID" value="PLX19372.1"/>
    <property type="molecule type" value="Genomic_DNA"/>
</dbReference>
<evidence type="ECO:0000256" key="1">
    <source>
        <dbReference type="ARBA" id="ARBA00004442"/>
    </source>
</evidence>
<evidence type="ECO:0000313" key="8">
    <source>
        <dbReference type="EMBL" id="PLX19372.1"/>
    </source>
</evidence>
<name>A0A2N5ZL99_MUIH1</name>
<dbReference type="InterPro" id="IPR003423">
    <property type="entry name" value="OMP_efflux"/>
</dbReference>
<evidence type="ECO:0000256" key="6">
    <source>
        <dbReference type="ARBA" id="ARBA00023136"/>
    </source>
</evidence>
<dbReference type="Proteomes" id="UP000234857">
    <property type="component" value="Unassembled WGS sequence"/>
</dbReference>
<dbReference type="InterPro" id="IPR051906">
    <property type="entry name" value="TolC-like"/>
</dbReference>
<keyword evidence="4" id="KW-1134">Transmembrane beta strand</keyword>
<evidence type="ECO:0000256" key="3">
    <source>
        <dbReference type="ARBA" id="ARBA00022448"/>
    </source>
</evidence>
<sequence>MEKNLTEPKETLGVNLEYSRGGVQRGDKNRTFPLDNKEYKYSLLFSKPLNWHKISYQRDYESIGWVKAGQNLFEDTVLATDRITFDLFDNGVEKSTIARKKADYEYSRLSIRDFKKNMMLNIEDAYNSLMTARETIKIQQQNVAYYEEKIEIENNQYKLGQFSMADLLESIVESLTEKKKYIEAFFDYKKSYIMLKYLSGELSNEKL</sequence>
<keyword evidence="3" id="KW-0813">Transport</keyword>
<evidence type="ECO:0000313" key="9">
    <source>
        <dbReference type="Proteomes" id="UP000234857"/>
    </source>
</evidence>
<dbReference type="AlphaFoldDB" id="A0A2N5ZL99"/>
<comment type="caution">
    <text evidence="8">The sequence shown here is derived from an EMBL/GenBank/DDBJ whole genome shotgun (WGS) entry which is preliminary data.</text>
</comment>
<reference evidence="8 9" key="1">
    <citation type="submission" date="2017-11" db="EMBL/GenBank/DDBJ databases">
        <title>Genome-resolved metagenomics identifies genetic mobility, metabolic interactions, and unexpected diversity in perchlorate-reducing communities.</title>
        <authorList>
            <person name="Barnum T.P."/>
            <person name="Figueroa I.A."/>
            <person name="Carlstrom C.I."/>
            <person name="Lucas L.N."/>
            <person name="Engelbrektson A.L."/>
            <person name="Coates J.D."/>
        </authorList>
    </citation>
    <scope>NUCLEOTIDE SEQUENCE [LARGE SCALE GENOMIC DNA]</scope>
    <source>
        <strain evidence="8">BM706</strain>
    </source>
</reference>
<comment type="similarity">
    <text evidence="2">Belongs to the outer membrane factor (OMF) (TC 1.B.17) family.</text>
</comment>
<organism evidence="8 9">
    <name type="scientific">Muiribacterium halophilum</name>
    <dbReference type="NCBI Taxonomy" id="2053465"/>
    <lineage>
        <taxon>Bacteria</taxon>
        <taxon>Candidatus Muiribacteriota</taxon>
        <taxon>Candidatus Muiribacteriia</taxon>
        <taxon>Candidatus Muiribacteriales</taxon>
        <taxon>Candidatus Muiribacteriaceae</taxon>
        <taxon>Candidatus Muiribacterium</taxon>
    </lineage>
</organism>